<organism evidence="1 2">
    <name type="scientific">Myxococcus xanthus</name>
    <dbReference type="NCBI Taxonomy" id="34"/>
    <lineage>
        <taxon>Bacteria</taxon>
        <taxon>Pseudomonadati</taxon>
        <taxon>Myxococcota</taxon>
        <taxon>Myxococcia</taxon>
        <taxon>Myxococcales</taxon>
        <taxon>Cystobacterineae</taxon>
        <taxon>Myxococcaceae</taxon>
        <taxon>Myxococcus</taxon>
    </lineage>
</organism>
<dbReference type="Pfam" id="PF17418">
    <property type="entry name" value="SdpA"/>
    <property type="match status" value="1"/>
</dbReference>
<dbReference type="EMBL" id="JABFNT010000017">
    <property type="protein sequence ID" value="NOJ78104.1"/>
    <property type="molecule type" value="Genomic_DNA"/>
</dbReference>
<gene>
    <name evidence="1" type="ORF">HNV28_07085</name>
</gene>
<accession>A0A7Y4MQ39</accession>
<protein>
    <submittedName>
        <fullName evidence="1">SdpA family antimicrobial peptide system protein</fullName>
    </submittedName>
</protein>
<name>A0A7Y4MQ39_MYXXA</name>
<reference evidence="1 2" key="1">
    <citation type="submission" date="2020-05" db="EMBL/GenBank/DDBJ databases">
        <authorList>
            <person name="Whitworth D."/>
        </authorList>
    </citation>
    <scope>NUCLEOTIDE SEQUENCE [LARGE SCALE GENOMIC DNA]</scope>
    <source>
        <strain evidence="1 2">AM005</strain>
    </source>
</reference>
<comment type="caution">
    <text evidence="1">The sequence shown here is derived from an EMBL/GenBank/DDBJ whole genome shotgun (WGS) entry which is preliminary data.</text>
</comment>
<evidence type="ECO:0000313" key="1">
    <source>
        <dbReference type="EMBL" id="NOJ78104.1"/>
    </source>
</evidence>
<dbReference type="Proteomes" id="UP000533080">
    <property type="component" value="Unassembled WGS sequence"/>
</dbReference>
<sequence length="161" mass="18255">MYAVHASLPYNPIHLPFEKHFDMKLILPEGWAFFTRDPREDRTLPYLRTPEGQWVWASNAPNFQLQNAFGINRVSRAQSVELGILTSEAAALEQVACSEAPSACLERAPVAKTLRNKSPRPTMCGELGLVFQRTIPWAWSRTHQDKPITLPSKVLRLNVEC</sequence>
<proteinExistence type="predicted"/>
<evidence type="ECO:0000313" key="2">
    <source>
        <dbReference type="Proteomes" id="UP000533080"/>
    </source>
</evidence>
<dbReference type="AlphaFoldDB" id="A0A7Y4MQ39"/>
<dbReference type="InterPro" id="IPR023902">
    <property type="entry name" value="Sporulation_SdpA"/>
</dbReference>
<dbReference type="NCBIfam" id="TIGR04034">
    <property type="entry name" value="export_SdpA"/>
    <property type="match status" value="1"/>
</dbReference>